<dbReference type="AlphaFoldDB" id="A0A1W2AXB2"/>
<evidence type="ECO:0000313" key="2">
    <source>
        <dbReference type="EMBL" id="SMC65323.1"/>
    </source>
</evidence>
<dbReference type="RefSeq" id="WP_084061609.1">
    <property type="nucleotide sequence ID" value="NZ_FWXO01000003.1"/>
</dbReference>
<evidence type="ECO:0000256" key="1">
    <source>
        <dbReference type="SAM" id="Coils"/>
    </source>
</evidence>
<dbReference type="STRING" id="504486.SAMN05660703_2285"/>
<protein>
    <submittedName>
        <fullName evidence="2">Uncharacterized protein</fullName>
    </submittedName>
</protein>
<feature type="coiled-coil region" evidence="1">
    <location>
        <begin position="228"/>
        <end position="255"/>
    </location>
</feature>
<sequence length="258" mass="30527">MPTKEELIQRWDNFLTKIENRFNESLEQAEAACLEQLQATDYNLYTVMGSMQGIDAQLRNLIKKIDETWHSTVQPEMRFVGDFWINEYHKGIELNEKLYAVHTKFNRNLEYKLSILSYDNMMLKATKYINCAQCNAEVAVRLDIFRAQYLTCKFCNTVNTFEPEINFQMLGWSVVDNIATVRAQKEYDAMNNALELIGSYRGQAPADYWDAYKKTYNAYWEKYFHERIKLNAEAADRLEADLARKKKEFNSYEQIQRN</sequence>
<dbReference type="OrthoDB" id="5502466at2"/>
<keyword evidence="1" id="KW-0175">Coiled coil</keyword>
<evidence type="ECO:0000313" key="3">
    <source>
        <dbReference type="Proteomes" id="UP000192360"/>
    </source>
</evidence>
<reference evidence="2 3" key="1">
    <citation type="submission" date="2017-04" db="EMBL/GenBank/DDBJ databases">
        <authorList>
            <person name="Afonso C.L."/>
            <person name="Miller P.J."/>
            <person name="Scott M.A."/>
            <person name="Spackman E."/>
            <person name="Goraichik I."/>
            <person name="Dimitrov K.M."/>
            <person name="Suarez D.L."/>
            <person name="Swayne D.E."/>
        </authorList>
    </citation>
    <scope>NUCLEOTIDE SEQUENCE [LARGE SCALE GENOMIC DNA]</scope>
    <source>
        <strain evidence="2 3">DSM 21164</strain>
    </source>
</reference>
<dbReference type="Proteomes" id="UP000192360">
    <property type="component" value="Unassembled WGS sequence"/>
</dbReference>
<name>A0A1W2AXB2_9FLAO</name>
<proteinExistence type="predicted"/>
<dbReference type="EMBL" id="FWXO01000003">
    <property type="protein sequence ID" value="SMC65323.1"/>
    <property type="molecule type" value="Genomic_DNA"/>
</dbReference>
<accession>A0A1W2AXB2</accession>
<keyword evidence="3" id="KW-1185">Reference proteome</keyword>
<organism evidence="2 3">
    <name type="scientific">Cellulophaga tyrosinoxydans</name>
    <dbReference type="NCBI Taxonomy" id="504486"/>
    <lineage>
        <taxon>Bacteria</taxon>
        <taxon>Pseudomonadati</taxon>
        <taxon>Bacteroidota</taxon>
        <taxon>Flavobacteriia</taxon>
        <taxon>Flavobacteriales</taxon>
        <taxon>Flavobacteriaceae</taxon>
        <taxon>Cellulophaga</taxon>
    </lineage>
</organism>
<gene>
    <name evidence="2" type="ORF">SAMN05660703_2285</name>
</gene>